<gene>
    <name evidence="1" type="ORF">BD410DRAFT_476926</name>
</gene>
<dbReference type="Proteomes" id="UP000294933">
    <property type="component" value="Unassembled WGS sequence"/>
</dbReference>
<dbReference type="Gene3D" id="1.20.1280.50">
    <property type="match status" value="1"/>
</dbReference>
<dbReference type="AlphaFoldDB" id="A0A4Y7QI88"/>
<dbReference type="EMBL" id="ML170160">
    <property type="protein sequence ID" value="TDL26948.1"/>
    <property type="molecule type" value="Genomic_DNA"/>
</dbReference>
<sequence length="300" mass="34114">MASSDGKRPPITGLDNLMRILTRIKCKNQDYLDPDSMDVWNDAQQTYYDTFSKYPEPLCSILGSLVDSKLCMKAVNRVQMLLRKRIDLLQKSSNPLLLEHGIKAMPNELLAKVFEIGHYAMEGCEFSLRVSHVSHRFRQIAIRTPLLWSRISGLYPASQIKVFLSRAGQLGLRIQVCPPSNEKAAGASLESFLGDMRTYSNQWDCKIAETVRVQAPDGLFFASEGEPEDWECYSSLRTLQFIGCRELYESELKEFADHLISPEDGRGLLSLEVYSCRGISNDFLEDLEETVGKKLRWTAR</sequence>
<name>A0A4Y7QI88_9AGAM</name>
<evidence type="ECO:0000313" key="1">
    <source>
        <dbReference type="EMBL" id="TDL26948.1"/>
    </source>
</evidence>
<dbReference type="OrthoDB" id="3365698at2759"/>
<organism evidence="1 2">
    <name type="scientific">Rickenella mellea</name>
    <dbReference type="NCBI Taxonomy" id="50990"/>
    <lineage>
        <taxon>Eukaryota</taxon>
        <taxon>Fungi</taxon>
        <taxon>Dikarya</taxon>
        <taxon>Basidiomycota</taxon>
        <taxon>Agaricomycotina</taxon>
        <taxon>Agaricomycetes</taxon>
        <taxon>Hymenochaetales</taxon>
        <taxon>Rickenellaceae</taxon>
        <taxon>Rickenella</taxon>
    </lineage>
</organism>
<accession>A0A4Y7QI88</accession>
<proteinExistence type="predicted"/>
<reference evidence="1 2" key="1">
    <citation type="submission" date="2018-06" db="EMBL/GenBank/DDBJ databases">
        <title>A transcriptomic atlas of mushroom development highlights an independent origin of complex multicellularity.</title>
        <authorList>
            <consortium name="DOE Joint Genome Institute"/>
            <person name="Krizsan K."/>
            <person name="Almasi E."/>
            <person name="Merenyi Z."/>
            <person name="Sahu N."/>
            <person name="Viragh M."/>
            <person name="Koszo T."/>
            <person name="Mondo S."/>
            <person name="Kiss B."/>
            <person name="Balint B."/>
            <person name="Kues U."/>
            <person name="Barry K."/>
            <person name="Hegedus J.C."/>
            <person name="Henrissat B."/>
            <person name="Johnson J."/>
            <person name="Lipzen A."/>
            <person name="Ohm R."/>
            <person name="Nagy I."/>
            <person name="Pangilinan J."/>
            <person name="Yan J."/>
            <person name="Xiong Y."/>
            <person name="Grigoriev I.V."/>
            <person name="Hibbett D.S."/>
            <person name="Nagy L.G."/>
        </authorList>
    </citation>
    <scope>NUCLEOTIDE SEQUENCE [LARGE SCALE GENOMIC DNA]</scope>
    <source>
        <strain evidence="1 2">SZMC22713</strain>
    </source>
</reference>
<keyword evidence="2" id="KW-1185">Reference proteome</keyword>
<protein>
    <submittedName>
        <fullName evidence="1">Uncharacterized protein</fullName>
    </submittedName>
</protein>
<dbReference type="VEuPathDB" id="FungiDB:BD410DRAFT_476926"/>
<evidence type="ECO:0000313" key="2">
    <source>
        <dbReference type="Proteomes" id="UP000294933"/>
    </source>
</evidence>